<name>A0A2A5KNH7_9HYPH</name>
<proteinExistence type="predicted"/>
<dbReference type="AlphaFoldDB" id="A0A2A5KNH7"/>
<dbReference type="RefSeq" id="WP_096764296.1">
    <property type="nucleotide sequence ID" value="NZ_NXDM01000027.1"/>
</dbReference>
<gene>
    <name evidence="1" type="ORF">CPT34_24775</name>
</gene>
<reference evidence="1 2" key="1">
    <citation type="submission" date="2017-09" db="EMBL/GenBank/DDBJ databases">
        <title>Comparative genomics of rhizobia isolated from Phaseolus vulgaris in China.</title>
        <authorList>
            <person name="Tong W."/>
        </authorList>
    </citation>
    <scope>NUCLEOTIDE SEQUENCE [LARGE SCALE GENOMIC DNA]</scope>
    <source>
        <strain evidence="1 2">L101</strain>
    </source>
</reference>
<accession>A0A2A5KNH7</accession>
<dbReference type="EMBL" id="NXDM01000027">
    <property type="protein sequence ID" value="PCK78491.1"/>
    <property type="molecule type" value="Genomic_DNA"/>
</dbReference>
<keyword evidence="2" id="KW-1185">Reference proteome</keyword>
<dbReference type="InterPro" id="IPR036866">
    <property type="entry name" value="RibonucZ/Hydroxyglut_hydro"/>
</dbReference>
<evidence type="ECO:0000313" key="1">
    <source>
        <dbReference type="EMBL" id="PCK78491.1"/>
    </source>
</evidence>
<dbReference type="Gene3D" id="3.60.15.10">
    <property type="entry name" value="Ribonuclease Z/Hydroxyacylglutathione hydrolase-like"/>
    <property type="match status" value="1"/>
</dbReference>
<organism evidence="1 2">
    <name type="scientific">Rhizobium sophoriradicis</name>
    <dbReference type="NCBI Taxonomy" id="1535245"/>
    <lineage>
        <taxon>Bacteria</taxon>
        <taxon>Pseudomonadati</taxon>
        <taxon>Pseudomonadota</taxon>
        <taxon>Alphaproteobacteria</taxon>
        <taxon>Hyphomicrobiales</taxon>
        <taxon>Rhizobiaceae</taxon>
        <taxon>Rhizobium/Agrobacterium group</taxon>
        <taxon>Rhizobium</taxon>
    </lineage>
</organism>
<dbReference type="PANTHER" id="PTHR30619:SF1">
    <property type="entry name" value="RECOMBINATION PROTEIN 2"/>
    <property type="match status" value="1"/>
</dbReference>
<dbReference type="SUPFAM" id="SSF56281">
    <property type="entry name" value="Metallo-hydrolase/oxidoreductase"/>
    <property type="match status" value="1"/>
</dbReference>
<comment type="caution">
    <text evidence="1">The sequence shown here is derived from an EMBL/GenBank/DDBJ whole genome shotgun (WGS) entry which is preliminary data.</text>
</comment>
<dbReference type="Proteomes" id="UP000218807">
    <property type="component" value="Unassembled WGS sequence"/>
</dbReference>
<evidence type="ECO:0000313" key="2">
    <source>
        <dbReference type="Proteomes" id="UP000218807"/>
    </source>
</evidence>
<protein>
    <recommendedName>
        <fullName evidence="3">MBL fold metallo-hydrolase</fullName>
    </recommendedName>
</protein>
<dbReference type="InterPro" id="IPR052159">
    <property type="entry name" value="Competence_DNA_uptake"/>
</dbReference>
<sequence>MARKPEAQLKLELINVGHGDALVLHWLPKSGKPSTVLVDGGPAGGEKRVHDTLGRLGASEIDLAVLTHCDADHVDGLLAYVETKGALPVRHYWGPCVPAFRRHQWLFAPRVARGIDKTEALQRALSPSCNISWPVEGASWTSSDGGLSIRVISPAGRLIERLLVGSDSLSLFLEQPMPIGWLLGGTEDEQDEEDPFSDLRLAISTGEITPDKMPLLPPMQRPAPPEQLTREAATKGVEPEFFGNSVLNDTSIVLLAEARIGVVTRRFLFTGDLENFTYLMAQHPMGLGCDIVKVPHHGSRSYVDRDVAYDAVWQWMRPRAALVSANGKHHLPRSEFRDAALRYGTTLFCTSRRSREIVSGVTSEPCCQIQYACNKQEPVSLTVSAMGIEADGIACARGNLSGVMPVIEVRQHVVEPSPILSTLGETEIRKHMDWAVGWLRETLTQRQARSADADLTPISLKVMSQAAAAARRVAASTEIETILERAARAGKVWLSPRRRRGDERSVWIMPRNDEINEFKAWIDRFAVIQLAIMEGHTAAAPEELLYAANTEWIARRFAAQFAFPREMFEGALWPILVDHLLKTRSICERNIPDATYRSHEASKLLTLFKEADIYAAFTALVERLSSISNSKALAEYILAASGAGIGYGKPSLSWPEEFAVSVTPLWLGRVLPPSGLIGERYQEPFSFAGQFDGADKVQEWISLLLANLATSLPDRLIRPALAALILSGFDVISRPKHTVTRTPK</sequence>
<dbReference type="PANTHER" id="PTHR30619">
    <property type="entry name" value="DNA INTERNALIZATION/COMPETENCE PROTEIN COMEC/REC2"/>
    <property type="match status" value="1"/>
</dbReference>
<evidence type="ECO:0008006" key="3">
    <source>
        <dbReference type="Google" id="ProtNLM"/>
    </source>
</evidence>